<dbReference type="Gene3D" id="2.60.120.260">
    <property type="entry name" value="Galactose-binding domain-like"/>
    <property type="match status" value="1"/>
</dbReference>
<dbReference type="Proteomes" id="UP000828390">
    <property type="component" value="Unassembled WGS sequence"/>
</dbReference>
<dbReference type="InterPro" id="IPR008979">
    <property type="entry name" value="Galactose-bd-like_sf"/>
</dbReference>
<reference evidence="1" key="1">
    <citation type="journal article" date="2019" name="bioRxiv">
        <title>The Genome of the Zebra Mussel, Dreissena polymorpha: A Resource for Invasive Species Research.</title>
        <authorList>
            <person name="McCartney M.A."/>
            <person name="Auch B."/>
            <person name="Kono T."/>
            <person name="Mallez S."/>
            <person name="Zhang Y."/>
            <person name="Obille A."/>
            <person name="Becker A."/>
            <person name="Abrahante J.E."/>
            <person name="Garbe J."/>
            <person name="Badalamenti J.P."/>
            <person name="Herman A."/>
            <person name="Mangelson H."/>
            <person name="Liachko I."/>
            <person name="Sullivan S."/>
            <person name="Sone E.D."/>
            <person name="Koren S."/>
            <person name="Silverstein K.A.T."/>
            <person name="Beckman K.B."/>
            <person name="Gohl D.M."/>
        </authorList>
    </citation>
    <scope>NUCLEOTIDE SEQUENCE</scope>
    <source>
        <strain evidence="1">Duluth1</strain>
        <tissue evidence="1">Whole animal</tissue>
    </source>
</reference>
<evidence type="ECO:0000313" key="2">
    <source>
        <dbReference type="Proteomes" id="UP000828390"/>
    </source>
</evidence>
<sequence>MVTAVTTRGRKKDGVKDDHGQKVTSYHVYYSTDCSTFYPYKNATSGQILVTVYHN</sequence>
<accession>A0A9D3YJS7</accession>
<dbReference type="EMBL" id="JAIWYP010000015">
    <property type="protein sequence ID" value="KAH3700089.1"/>
    <property type="molecule type" value="Genomic_DNA"/>
</dbReference>
<name>A0A9D3YJS7_DREPO</name>
<protein>
    <submittedName>
        <fullName evidence="1">Uncharacterized protein</fullName>
    </submittedName>
</protein>
<comment type="caution">
    <text evidence="1">The sequence shown here is derived from an EMBL/GenBank/DDBJ whole genome shotgun (WGS) entry which is preliminary data.</text>
</comment>
<proteinExistence type="predicted"/>
<dbReference type="AlphaFoldDB" id="A0A9D3YJS7"/>
<keyword evidence="2" id="KW-1185">Reference proteome</keyword>
<organism evidence="1 2">
    <name type="scientific">Dreissena polymorpha</name>
    <name type="common">Zebra mussel</name>
    <name type="synonym">Mytilus polymorpha</name>
    <dbReference type="NCBI Taxonomy" id="45954"/>
    <lineage>
        <taxon>Eukaryota</taxon>
        <taxon>Metazoa</taxon>
        <taxon>Spiralia</taxon>
        <taxon>Lophotrochozoa</taxon>
        <taxon>Mollusca</taxon>
        <taxon>Bivalvia</taxon>
        <taxon>Autobranchia</taxon>
        <taxon>Heteroconchia</taxon>
        <taxon>Euheterodonta</taxon>
        <taxon>Imparidentia</taxon>
        <taxon>Neoheterodontei</taxon>
        <taxon>Myida</taxon>
        <taxon>Dreissenoidea</taxon>
        <taxon>Dreissenidae</taxon>
        <taxon>Dreissena</taxon>
    </lineage>
</organism>
<evidence type="ECO:0000313" key="1">
    <source>
        <dbReference type="EMBL" id="KAH3700089.1"/>
    </source>
</evidence>
<dbReference type="SUPFAM" id="SSF49785">
    <property type="entry name" value="Galactose-binding domain-like"/>
    <property type="match status" value="1"/>
</dbReference>
<gene>
    <name evidence="1" type="ORF">DPMN_075057</name>
</gene>
<reference evidence="1" key="2">
    <citation type="submission" date="2020-11" db="EMBL/GenBank/DDBJ databases">
        <authorList>
            <person name="McCartney M.A."/>
            <person name="Auch B."/>
            <person name="Kono T."/>
            <person name="Mallez S."/>
            <person name="Becker A."/>
            <person name="Gohl D.M."/>
            <person name="Silverstein K.A.T."/>
            <person name="Koren S."/>
            <person name="Bechman K.B."/>
            <person name="Herman A."/>
            <person name="Abrahante J.E."/>
            <person name="Garbe J."/>
        </authorList>
    </citation>
    <scope>NUCLEOTIDE SEQUENCE</scope>
    <source>
        <strain evidence="1">Duluth1</strain>
        <tissue evidence="1">Whole animal</tissue>
    </source>
</reference>